<organism evidence="2 3">
    <name type="scientific">Bradyrhizobium diazoefficiens</name>
    <dbReference type="NCBI Taxonomy" id="1355477"/>
    <lineage>
        <taxon>Bacteria</taxon>
        <taxon>Pseudomonadati</taxon>
        <taxon>Pseudomonadota</taxon>
        <taxon>Alphaproteobacteria</taxon>
        <taxon>Hyphomicrobiales</taxon>
        <taxon>Nitrobacteraceae</taxon>
        <taxon>Bradyrhizobium</taxon>
    </lineage>
</organism>
<evidence type="ECO:0000313" key="3">
    <source>
        <dbReference type="Proteomes" id="UP000063308"/>
    </source>
</evidence>
<keyword evidence="2" id="KW-0614">Plasmid</keyword>
<dbReference type="EMBL" id="AP014688">
    <property type="protein sequence ID" value="BAR63663.1"/>
    <property type="molecule type" value="Genomic_DNA"/>
</dbReference>
<reference evidence="2 3" key="1">
    <citation type="submission" date="2014-11" db="EMBL/GenBank/DDBJ databases">
        <title>Symbiosis island explosion on the genome of extra-slow-growing strains of soybean bradyrhizobia with massive insertion sequences.</title>
        <authorList>
            <person name="Iida T."/>
            <person name="Minamisawa K."/>
        </authorList>
    </citation>
    <scope>NUCLEOTIDE SEQUENCE [LARGE SCALE GENOMIC DNA]</scope>
    <source>
        <strain evidence="2 3">NK6</strain>
        <plasmid evidence="3">pNK6d DNA</plasmid>
    </source>
</reference>
<proteinExistence type="predicted"/>
<evidence type="ECO:0000313" key="2">
    <source>
        <dbReference type="EMBL" id="BAR63663.1"/>
    </source>
</evidence>
<geneLocation type="plasmid" evidence="3">
    <name>pNK6d DNA</name>
</geneLocation>
<evidence type="ECO:0000256" key="1">
    <source>
        <dbReference type="SAM" id="MobiDB-lite"/>
    </source>
</evidence>
<dbReference type="Proteomes" id="UP000063308">
    <property type="component" value="Plasmid pNK6d"/>
</dbReference>
<protein>
    <submittedName>
        <fullName evidence="2">Uncharacterized protein</fullName>
    </submittedName>
</protein>
<name>A0A0E4BYY7_9BRAD</name>
<accession>A0A0E4BYY7</accession>
<dbReference type="AlphaFoldDB" id="A0A0E4BYY7"/>
<gene>
    <name evidence="2" type="ORF">NK6_d_104</name>
</gene>
<feature type="region of interest" description="Disordered" evidence="1">
    <location>
        <begin position="85"/>
        <end position="114"/>
    </location>
</feature>
<sequence length="114" mass="11597">MEDDSHFASNGNLRLFGADPFGQLAAPALEGRTSPDNGQQDVRGFEQISPNLMVAAFGDAASSVDLAGLIMSWCQAEIGTDVGGMSEASGVVDGNDEGQSGQGTDTGNGVKVCT</sequence>